<dbReference type="AlphaFoldDB" id="A0AAU7PV60"/>
<keyword evidence="1" id="KW-0805">Transcription regulation</keyword>
<dbReference type="InterPro" id="IPR036388">
    <property type="entry name" value="WH-like_DNA-bd_sf"/>
</dbReference>
<proteinExistence type="predicted"/>
<dbReference type="Pfam" id="PF12802">
    <property type="entry name" value="MarR_2"/>
    <property type="match status" value="1"/>
</dbReference>
<dbReference type="GO" id="GO:0003700">
    <property type="term" value="F:DNA-binding transcription factor activity"/>
    <property type="evidence" value="ECO:0007669"/>
    <property type="project" value="InterPro"/>
</dbReference>
<keyword evidence="3" id="KW-0804">Transcription</keyword>
<dbReference type="InterPro" id="IPR052067">
    <property type="entry name" value="Metal_resp_HTH_trans_reg"/>
</dbReference>
<dbReference type="InterPro" id="IPR000835">
    <property type="entry name" value="HTH_MarR-typ"/>
</dbReference>
<dbReference type="Gene3D" id="1.10.10.10">
    <property type="entry name" value="Winged helix-like DNA-binding domain superfamily/Winged helix DNA-binding domain"/>
    <property type="match status" value="1"/>
</dbReference>
<evidence type="ECO:0000259" key="4">
    <source>
        <dbReference type="PROSITE" id="PS50995"/>
    </source>
</evidence>
<dbReference type="PANTHER" id="PTHR35790:SF4">
    <property type="entry name" value="HTH-TYPE TRANSCRIPTIONAL REGULATOR PCHR"/>
    <property type="match status" value="1"/>
</dbReference>
<dbReference type="SMART" id="SM00347">
    <property type="entry name" value="HTH_MARR"/>
    <property type="match status" value="1"/>
</dbReference>
<keyword evidence="2" id="KW-0238">DNA-binding</keyword>
<protein>
    <submittedName>
        <fullName evidence="5">MarR family transcriptional regulator</fullName>
    </submittedName>
</protein>
<evidence type="ECO:0000256" key="2">
    <source>
        <dbReference type="ARBA" id="ARBA00023125"/>
    </source>
</evidence>
<dbReference type="EMBL" id="CP157940">
    <property type="protein sequence ID" value="XBS55611.1"/>
    <property type="molecule type" value="Genomic_DNA"/>
</dbReference>
<dbReference type="RefSeq" id="WP_349948268.1">
    <property type="nucleotide sequence ID" value="NZ_CP157940.1"/>
</dbReference>
<name>A0AAU7PV60_9FIRM</name>
<feature type="domain" description="HTH marR-type" evidence="4">
    <location>
        <begin position="23"/>
        <end position="158"/>
    </location>
</feature>
<reference evidence="5" key="1">
    <citation type="submission" date="2024-06" db="EMBL/GenBank/DDBJ databases">
        <title>Lacrimispora cavernae sp. nov., a novel anaerobe isolated from bat guano pile inside a cave.</title>
        <authorList>
            <person name="Miller S.L."/>
            <person name="Lu N."/>
            <person name="King J."/>
            <person name="Sankaranarayanan K."/>
            <person name="Lawson P.A."/>
        </authorList>
    </citation>
    <scope>NUCLEOTIDE SEQUENCE</scope>
    <source>
        <strain evidence="5">BS-2</strain>
    </source>
</reference>
<dbReference type="GO" id="GO:0003677">
    <property type="term" value="F:DNA binding"/>
    <property type="evidence" value="ECO:0007669"/>
    <property type="project" value="UniProtKB-KW"/>
</dbReference>
<evidence type="ECO:0000256" key="1">
    <source>
        <dbReference type="ARBA" id="ARBA00023015"/>
    </source>
</evidence>
<sequence length="181" mass="20731">MKENQNLNESIIDETFHTLNERHNSIYQFVMRYNDYIISTHDYGLGILLSMIEAHTLTYIEENPGITITELASYWNKTKGALSQTVSRLSEKGLVTKEKKEGNAKNVLLYATDTGVKLSKAHKLYDTIDIAKTMGELKKECTPEEIDNFYKVISVYNKVIQNDFEINRGKKNNVCSSEHSI</sequence>
<dbReference type="InterPro" id="IPR036390">
    <property type="entry name" value="WH_DNA-bd_sf"/>
</dbReference>
<gene>
    <name evidence="5" type="ORF">ABFV83_07430</name>
</gene>
<dbReference type="PANTHER" id="PTHR35790">
    <property type="entry name" value="HTH-TYPE TRANSCRIPTIONAL REGULATOR PCHR"/>
    <property type="match status" value="1"/>
</dbReference>
<dbReference type="PROSITE" id="PS50995">
    <property type="entry name" value="HTH_MARR_2"/>
    <property type="match status" value="1"/>
</dbReference>
<accession>A0AAU7PV60</accession>
<dbReference type="SUPFAM" id="SSF46785">
    <property type="entry name" value="Winged helix' DNA-binding domain"/>
    <property type="match status" value="1"/>
</dbReference>
<evidence type="ECO:0000313" key="5">
    <source>
        <dbReference type="EMBL" id="XBS55611.1"/>
    </source>
</evidence>
<evidence type="ECO:0000256" key="3">
    <source>
        <dbReference type="ARBA" id="ARBA00023163"/>
    </source>
</evidence>
<organism evidence="5">
    <name type="scientific">Lacrimispora sp. BS-2</name>
    <dbReference type="NCBI Taxonomy" id="3151850"/>
    <lineage>
        <taxon>Bacteria</taxon>
        <taxon>Bacillati</taxon>
        <taxon>Bacillota</taxon>
        <taxon>Clostridia</taxon>
        <taxon>Lachnospirales</taxon>
        <taxon>Lachnospiraceae</taxon>
        <taxon>Lacrimispora</taxon>
    </lineage>
</organism>